<sequence>MSLKKNLLALTATATLALYAAPAAALKIELINVGGVTAGTDIHKGFTQAARFWEKALTNDVTVRLEVNYAALGAGVIGSTGSTTNVSYVGPLLDALRSAGNSKLDSIARDSLVASRASGFVGGQAVDALISAPKANGNGVNTSPLTRVLDADAGANNSAFSANTSLLKALGITPTYTGAAATNQRDGIVTFSSNFAFDFDPTNGIDAGKMDFLGVAIHEIGHALGFRSGVDTYDGNTNLGANLGNFAIMSVWDLFRYSEESADQGVRDWAIGGNPFFSIDGGQSIYDGDAFMATGRNFGDGRQASHWKDAHSGDPQLGVMDPTSAFGQQQYIDSLDLAAFDAMGWNVAYDVMWLNERRFSTAELVNIDTFAVPEPGMLALSLAAVGLMGIARRRKAG</sequence>
<keyword evidence="1" id="KW-0732">Signal</keyword>
<dbReference type="SUPFAM" id="SSF55486">
    <property type="entry name" value="Metalloproteases ('zincins'), catalytic domain"/>
    <property type="match status" value="2"/>
</dbReference>
<accession>A0A931NI05</accession>
<protein>
    <submittedName>
        <fullName evidence="3">NF038122 family metalloprotease</fullName>
    </submittedName>
</protein>
<reference evidence="3" key="1">
    <citation type="submission" date="2020-12" db="EMBL/GenBank/DDBJ databases">
        <title>The genome sequence of Inhella sp. 1Y17.</title>
        <authorList>
            <person name="Liu Y."/>
        </authorList>
    </citation>
    <scope>NUCLEOTIDE SEQUENCE</scope>
    <source>
        <strain evidence="3">1Y17</strain>
    </source>
</reference>
<dbReference type="GO" id="GO:0008237">
    <property type="term" value="F:metallopeptidase activity"/>
    <property type="evidence" value="ECO:0007669"/>
    <property type="project" value="UniProtKB-KW"/>
</dbReference>
<gene>
    <name evidence="3" type="ORF">I7X39_15740</name>
</gene>
<dbReference type="Proteomes" id="UP000613266">
    <property type="component" value="Unassembled WGS sequence"/>
</dbReference>
<evidence type="ECO:0000313" key="4">
    <source>
        <dbReference type="Proteomes" id="UP000613266"/>
    </source>
</evidence>
<dbReference type="Gene3D" id="3.40.390.10">
    <property type="entry name" value="Collagenase (Catalytic Domain)"/>
    <property type="match status" value="1"/>
</dbReference>
<feature type="domain" description="Ice-binding protein C-terminal" evidence="2">
    <location>
        <begin position="371"/>
        <end position="395"/>
    </location>
</feature>
<keyword evidence="3" id="KW-0378">Hydrolase</keyword>
<dbReference type="EMBL" id="JAEDAK010000011">
    <property type="protein sequence ID" value="MBH9578343.1"/>
    <property type="molecule type" value="Genomic_DNA"/>
</dbReference>
<organism evidence="3 4">
    <name type="scientific">Inhella proteolytica</name>
    <dbReference type="NCBI Taxonomy" id="2795029"/>
    <lineage>
        <taxon>Bacteria</taxon>
        <taxon>Pseudomonadati</taxon>
        <taxon>Pseudomonadota</taxon>
        <taxon>Betaproteobacteria</taxon>
        <taxon>Burkholderiales</taxon>
        <taxon>Sphaerotilaceae</taxon>
        <taxon>Inhella</taxon>
    </lineage>
</organism>
<dbReference type="RefSeq" id="WP_198112113.1">
    <property type="nucleotide sequence ID" value="NZ_JAEDAK010000011.1"/>
</dbReference>
<dbReference type="NCBIfam" id="TIGR02595">
    <property type="entry name" value="PEP_CTERM"/>
    <property type="match status" value="1"/>
</dbReference>
<keyword evidence="3" id="KW-0645">Protease</keyword>
<feature type="signal peptide" evidence="1">
    <location>
        <begin position="1"/>
        <end position="20"/>
    </location>
</feature>
<evidence type="ECO:0000313" key="3">
    <source>
        <dbReference type="EMBL" id="MBH9578343.1"/>
    </source>
</evidence>
<evidence type="ECO:0000256" key="1">
    <source>
        <dbReference type="SAM" id="SignalP"/>
    </source>
</evidence>
<feature type="chain" id="PRO_5037531366" evidence="1">
    <location>
        <begin position="21"/>
        <end position="397"/>
    </location>
</feature>
<proteinExistence type="predicted"/>
<dbReference type="InterPro" id="IPR013424">
    <property type="entry name" value="Ice-binding_C"/>
</dbReference>
<comment type="caution">
    <text evidence="3">The sequence shown here is derived from an EMBL/GenBank/DDBJ whole genome shotgun (WGS) entry which is preliminary data.</text>
</comment>
<keyword evidence="3" id="KW-0482">Metalloprotease</keyword>
<dbReference type="AlphaFoldDB" id="A0A931NI05"/>
<name>A0A931NI05_9BURK</name>
<evidence type="ECO:0000259" key="2">
    <source>
        <dbReference type="Pfam" id="PF07589"/>
    </source>
</evidence>
<dbReference type="Pfam" id="PF07589">
    <property type="entry name" value="PEP-CTERM"/>
    <property type="match status" value="1"/>
</dbReference>
<dbReference type="NCBIfam" id="NF038122">
    <property type="entry name" value="metallo_LGF"/>
    <property type="match status" value="1"/>
</dbReference>
<dbReference type="InterPro" id="IPR024079">
    <property type="entry name" value="MetalloPept_cat_dom_sf"/>
</dbReference>
<keyword evidence="4" id="KW-1185">Reference proteome</keyword>